<dbReference type="AlphaFoldDB" id="H6CSY7"/>
<protein>
    <submittedName>
        <fullName evidence="2">Glutamate receptor</fullName>
    </submittedName>
</protein>
<feature type="non-terminal residue" evidence="2">
    <location>
        <position position="163"/>
    </location>
</feature>
<proteinExistence type="evidence at transcript level"/>
<feature type="non-terminal residue" evidence="2">
    <location>
        <position position="1"/>
    </location>
</feature>
<organism evidence="2">
    <name type="scientific">Pandalus platyceros</name>
    <name type="common">California spot prawn</name>
    <dbReference type="NCBI Taxonomy" id="263425"/>
    <lineage>
        <taxon>Eukaryota</taxon>
        <taxon>Metazoa</taxon>
        <taxon>Ecdysozoa</taxon>
        <taxon>Arthropoda</taxon>
        <taxon>Crustacea</taxon>
        <taxon>Multicrustacea</taxon>
        <taxon>Malacostraca</taxon>
        <taxon>Eumalacostraca</taxon>
        <taxon>Eucarida</taxon>
        <taxon>Decapoda</taxon>
        <taxon>Pleocyemata</taxon>
        <taxon>Caridea</taxon>
        <taxon>Pandaloidea</taxon>
        <taxon>Pandalidae</taxon>
        <taxon>Pandalus</taxon>
    </lineage>
</organism>
<gene>
    <name evidence="2" type="primary">GRIK1</name>
</gene>
<accession>H6CSY7</accession>
<dbReference type="InterPro" id="IPR015683">
    <property type="entry name" value="Ionotropic_Glu_rcpt"/>
</dbReference>
<dbReference type="EMBL" id="JN006043">
    <property type="protein sequence ID" value="AEY84720.1"/>
    <property type="molecule type" value="mRNA"/>
</dbReference>
<name>H6CSY7_PANPL</name>
<dbReference type="SUPFAM" id="SSF53850">
    <property type="entry name" value="Periplasmic binding protein-like II"/>
    <property type="match status" value="1"/>
</dbReference>
<evidence type="ECO:0000313" key="2">
    <source>
        <dbReference type="EMBL" id="AEY84720.1"/>
    </source>
</evidence>
<keyword evidence="2" id="KW-0675">Receptor</keyword>
<evidence type="ECO:0000256" key="1">
    <source>
        <dbReference type="SAM" id="Phobius"/>
    </source>
</evidence>
<keyword evidence="1" id="KW-0812">Transmembrane</keyword>
<sequence length="163" mass="17716">AVERKCDLMQVGGLLDSKSYGIALPPGSPYTGPISSAILRLKENGKLHMLKTKWWKERKGGGRCLQEVSKDAASSAELGISAVGGVFVVMIGGSVIAVFVACCEFMWKARKLATEDGASFSEEICKELLFIVNCREDSIAREEEHPLQLKRITSSIYDESSSA</sequence>
<reference evidence="2" key="1">
    <citation type="submission" date="2011-05" db="EMBL/GenBank/DDBJ databases">
        <authorList>
            <person name="Veldhoen N.J."/>
            <person name="Ikonomou M.G."/>
            <person name="van Aggelen G."/>
            <person name="Helbing C."/>
        </authorList>
    </citation>
    <scope>NUCLEOTIDE SEQUENCE</scope>
    <source>
        <tissue evidence="2">Muscle</tissue>
    </source>
</reference>
<dbReference type="Gene3D" id="3.40.190.10">
    <property type="entry name" value="Periplasmic binding protein-like II"/>
    <property type="match status" value="2"/>
</dbReference>
<dbReference type="PANTHER" id="PTHR18966">
    <property type="entry name" value="IONOTROPIC GLUTAMATE RECEPTOR"/>
    <property type="match status" value="1"/>
</dbReference>
<keyword evidence="1" id="KW-1133">Transmembrane helix</keyword>
<feature type="transmembrane region" description="Helical" evidence="1">
    <location>
        <begin position="78"/>
        <end position="102"/>
    </location>
</feature>
<keyword evidence="1" id="KW-0472">Membrane</keyword>
<reference evidence="2" key="2">
    <citation type="journal article" date="2012" name="Aquat. Toxicol.">
        <title>Biological effects of the anti-parasitic chemotherapeutant emamectin benzoate on a non-target crustacean, the spot prawn (Pandalus platyceros Brandt, 1851) under laboratory conditions.</title>
        <authorList>
            <person name="Veldhoen N."/>
            <person name="Ikonomou M.G."/>
            <person name="Buday C."/>
            <person name="Jordan J."/>
            <person name="Rehaume V."/>
            <person name="Cabecinha M."/>
            <person name="Dubetz C."/>
            <person name="Chamberlain J."/>
            <person name="Pittroff S."/>
            <person name="Vallee K."/>
            <person name="van Aggelen G."/>
            <person name="Helbing C.C."/>
        </authorList>
    </citation>
    <scope>NUCLEOTIDE SEQUENCE</scope>
    <source>
        <tissue evidence="2">Muscle</tissue>
    </source>
</reference>